<dbReference type="Pfam" id="PF07423">
    <property type="entry name" value="DUF1510"/>
    <property type="match status" value="1"/>
</dbReference>
<feature type="domain" description="DUF1510" evidence="3">
    <location>
        <begin position="138"/>
        <end position="229"/>
    </location>
</feature>
<dbReference type="EMBL" id="QQAY01000003">
    <property type="protein sequence ID" value="RDI44078.1"/>
    <property type="molecule type" value="Genomic_DNA"/>
</dbReference>
<feature type="compositionally biased region" description="Low complexity" evidence="1">
    <location>
        <begin position="75"/>
        <end position="88"/>
    </location>
</feature>
<accession>A0A370GJW9</accession>
<evidence type="ECO:0000313" key="4">
    <source>
        <dbReference type="EMBL" id="RDI44078.1"/>
    </source>
</evidence>
<comment type="caution">
    <text evidence="4">The sequence shown here is derived from an EMBL/GenBank/DDBJ whole genome shotgun (WGS) entry which is preliminary data.</text>
</comment>
<feature type="compositionally biased region" description="Basic and acidic residues" evidence="1">
    <location>
        <begin position="93"/>
        <end position="108"/>
    </location>
</feature>
<evidence type="ECO:0000259" key="3">
    <source>
        <dbReference type="Pfam" id="PF07423"/>
    </source>
</evidence>
<dbReference type="Proteomes" id="UP000255326">
    <property type="component" value="Unassembled WGS sequence"/>
</dbReference>
<evidence type="ECO:0000313" key="5">
    <source>
        <dbReference type="Proteomes" id="UP000255326"/>
    </source>
</evidence>
<keyword evidence="2" id="KW-0472">Membrane</keyword>
<sequence>MPKDYNSFGGSRSSQRAKRRKTNIILNSLIILVIILILVVGSKIFLGGKDPVKEQGASQHEPKTTEPSGSESDDSSQNNSEDANSDQSNTDESGDKNADSSDENKQQDTQEEQPAADLGEANEVPDDSNDPNVAKTYENPDWSPVGTSQSGDHVSSYDEGTPDWNEKVKALSYATGIPQDNMTVWFIGNGGSPDSSVGTVASKDQTQKYRVFLQWVDGEGWKPTKVQELKSLQ</sequence>
<keyword evidence="2" id="KW-0812">Transmembrane</keyword>
<gene>
    <name evidence="4" type="ORF">DFR59_103141</name>
</gene>
<evidence type="ECO:0000256" key="2">
    <source>
        <dbReference type="SAM" id="Phobius"/>
    </source>
</evidence>
<dbReference type="OrthoDB" id="2168558at2"/>
<keyword evidence="5" id="KW-1185">Reference proteome</keyword>
<evidence type="ECO:0000256" key="1">
    <source>
        <dbReference type="SAM" id="MobiDB-lite"/>
    </source>
</evidence>
<keyword evidence="2" id="KW-1133">Transmembrane helix</keyword>
<feature type="region of interest" description="Disordered" evidence="1">
    <location>
        <begin position="52"/>
        <end position="163"/>
    </location>
</feature>
<reference evidence="4 5" key="1">
    <citation type="submission" date="2018-07" db="EMBL/GenBank/DDBJ databases">
        <title>Genomic Encyclopedia of Type Strains, Phase IV (KMG-IV): sequencing the most valuable type-strain genomes for metagenomic binning, comparative biology and taxonomic classification.</title>
        <authorList>
            <person name="Goeker M."/>
        </authorList>
    </citation>
    <scope>NUCLEOTIDE SEQUENCE [LARGE SCALE GENOMIC DNA]</scope>
    <source>
        <strain evidence="4 5">DSM 25281</strain>
    </source>
</reference>
<feature type="transmembrane region" description="Helical" evidence="2">
    <location>
        <begin position="24"/>
        <end position="46"/>
    </location>
</feature>
<dbReference type="AlphaFoldDB" id="A0A370GJW9"/>
<dbReference type="InterPro" id="IPR009988">
    <property type="entry name" value="DUF1510"/>
</dbReference>
<organism evidence="4 5">
    <name type="scientific">Falsibacillus pallidus</name>
    <dbReference type="NCBI Taxonomy" id="493781"/>
    <lineage>
        <taxon>Bacteria</taxon>
        <taxon>Bacillati</taxon>
        <taxon>Bacillota</taxon>
        <taxon>Bacilli</taxon>
        <taxon>Bacillales</taxon>
        <taxon>Bacillaceae</taxon>
        <taxon>Falsibacillus</taxon>
    </lineage>
</organism>
<name>A0A370GJW9_9BACI</name>
<proteinExistence type="predicted"/>
<dbReference type="RefSeq" id="WP_114744964.1">
    <property type="nucleotide sequence ID" value="NZ_QQAY01000003.1"/>
</dbReference>
<protein>
    <submittedName>
        <fullName evidence="4">Uncharacterized protein DUF1510</fullName>
    </submittedName>
</protein>